<dbReference type="Gene3D" id="1.10.287.860">
    <property type="entry name" value="Nucleotidyltransferase"/>
    <property type="match status" value="1"/>
</dbReference>
<dbReference type="InterPro" id="IPR052366">
    <property type="entry name" value="GTP_Pyrophosphokinase"/>
</dbReference>
<dbReference type="PANTHER" id="PTHR47837:SF1">
    <property type="entry name" value="GTP PYROPHOSPHOKINASE YJBM"/>
    <property type="match status" value="1"/>
</dbReference>
<organism evidence="3 4">
    <name type="scientific">Caldalkalibacillus horti</name>
    <dbReference type="NCBI Taxonomy" id="77523"/>
    <lineage>
        <taxon>Bacteria</taxon>
        <taxon>Bacillati</taxon>
        <taxon>Bacillota</taxon>
        <taxon>Bacilli</taxon>
        <taxon>Bacillales</taxon>
        <taxon>Bacillaceae</taxon>
        <taxon>Caldalkalibacillus</taxon>
    </lineage>
</organism>
<evidence type="ECO:0000313" key="4">
    <source>
        <dbReference type="Proteomes" id="UP001235840"/>
    </source>
</evidence>
<dbReference type="RefSeq" id="WP_307397655.1">
    <property type="nucleotide sequence ID" value="NZ_BAAADK010000047.1"/>
</dbReference>
<dbReference type="Gene3D" id="3.30.460.10">
    <property type="entry name" value="Beta Polymerase, domain 2"/>
    <property type="match status" value="1"/>
</dbReference>
<dbReference type="EC" id="2.7.6.5" evidence="3"/>
<dbReference type="InterPro" id="IPR043519">
    <property type="entry name" value="NT_sf"/>
</dbReference>
<keyword evidence="3" id="KW-0808">Transferase</keyword>
<dbReference type="GO" id="GO:0008728">
    <property type="term" value="F:GTP diphosphokinase activity"/>
    <property type="evidence" value="ECO:0007669"/>
    <property type="project" value="UniProtKB-EC"/>
</dbReference>
<accession>A0ABT9W4H8</accession>
<dbReference type="PANTHER" id="PTHR47837">
    <property type="entry name" value="GTP PYROPHOSPHOKINASE YJBM"/>
    <property type="match status" value="1"/>
</dbReference>
<feature type="domain" description="RelA/SpoT" evidence="2">
    <location>
        <begin position="49"/>
        <end position="170"/>
    </location>
</feature>
<evidence type="ECO:0000313" key="3">
    <source>
        <dbReference type="EMBL" id="MDQ0168138.1"/>
    </source>
</evidence>
<evidence type="ECO:0000259" key="2">
    <source>
        <dbReference type="SMART" id="SM00954"/>
    </source>
</evidence>
<sequence>MNDNQFNAEFNAELIPFKQAVEELKIKFKGIKQEYVSMGIHSPIEFVMGRVKPVPSILQKAARKNIDNSEIFTRMKDIAGIRIICPFVDDIYAVVQLIKQRNDMRVLGEKDYVHSQKHSGYRSYHYVIEYPIQSVSGPRNLLVEIQIRTLSMNFWATIEHSLNYKYGGEIPMPIQKRLQRSAEAAFLLDEEMSKIKDEIQEAQKIFSKKARENNGKQK</sequence>
<dbReference type="SMART" id="SM00954">
    <property type="entry name" value="RelA_SpoT"/>
    <property type="match status" value="1"/>
</dbReference>
<dbReference type="InterPro" id="IPR007685">
    <property type="entry name" value="RelA_SpoT"/>
</dbReference>
<comment type="caution">
    <text evidence="3">The sequence shown here is derived from an EMBL/GenBank/DDBJ whole genome shotgun (WGS) entry which is preliminary data.</text>
</comment>
<proteinExistence type="predicted"/>
<comment type="pathway">
    <text evidence="1">Purine metabolism; ppGpp biosynthesis; ppGpp from GTP: step 1/2.</text>
</comment>
<reference evidence="3 4" key="1">
    <citation type="submission" date="2023-07" db="EMBL/GenBank/DDBJ databases">
        <title>Genomic Encyclopedia of Type Strains, Phase IV (KMG-IV): sequencing the most valuable type-strain genomes for metagenomic binning, comparative biology and taxonomic classification.</title>
        <authorList>
            <person name="Goeker M."/>
        </authorList>
    </citation>
    <scope>NUCLEOTIDE SEQUENCE [LARGE SCALE GENOMIC DNA]</scope>
    <source>
        <strain evidence="3 4">DSM 12751</strain>
    </source>
</reference>
<keyword evidence="4" id="KW-1185">Reference proteome</keyword>
<dbReference type="SUPFAM" id="SSF81301">
    <property type="entry name" value="Nucleotidyltransferase"/>
    <property type="match status" value="1"/>
</dbReference>
<gene>
    <name evidence="3" type="ORF">J2S11_004090</name>
</gene>
<dbReference type="EMBL" id="JAUSTY010000024">
    <property type="protein sequence ID" value="MDQ0168138.1"/>
    <property type="molecule type" value="Genomic_DNA"/>
</dbReference>
<dbReference type="CDD" id="cd05399">
    <property type="entry name" value="NT_Rel-Spo_like"/>
    <property type="match status" value="1"/>
</dbReference>
<name>A0ABT9W4H8_9BACI</name>
<dbReference type="Proteomes" id="UP001235840">
    <property type="component" value="Unassembled WGS sequence"/>
</dbReference>
<evidence type="ECO:0000256" key="1">
    <source>
        <dbReference type="ARBA" id="ARBA00004976"/>
    </source>
</evidence>
<dbReference type="Pfam" id="PF04607">
    <property type="entry name" value="RelA_SpoT"/>
    <property type="match status" value="1"/>
</dbReference>
<protein>
    <submittedName>
        <fullName evidence="3">GTP pyrophosphokinase</fullName>
        <ecNumber evidence="3">2.7.6.5</ecNumber>
    </submittedName>
</protein>